<feature type="region of interest" description="Disordered" evidence="1">
    <location>
        <begin position="1"/>
        <end position="102"/>
    </location>
</feature>
<feature type="compositionally biased region" description="Low complexity" evidence="1">
    <location>
        <begin position="45"/>
        <end position="67"/>
    </location>
</feature>
<dbReference type="AlphaFoldDB" id="A0A507B5C3"/>
<organism evidence="2 3">
    <name type="scientific">Thyridium curvatum</name>
    <dbReference type="NCBI Taxonomy" id="1093900"/>
    <lineage>
        <taxon>Eukaryota</taxon>
        <taxon>Fungi</taxon>
        <taxon>Dikarya</taxon>
        <taxon>Ascomycota</taxon>
        <taxon>Pezizomycotina</taxon>
        <taxon>Sordariomycetes</taxon>
        <taxon>Sordariomycetidae</taxon>
        <taxon>Thyridiales</taxon>
        <taxon>Thyridiaceae</taxon>
        <taxon>Thyridium</taxon>
    </lineage>
</organism>
<protein>
    <submittedName>
        <fullName evidence="2">Uncharacterized protein</fullName>
    </submittedName>
</protein>
<proteinExistence type="predicted"/>
<evidence type="ECO:0000313" key="3">
    <source>
        <dbReference type="Proteomes" id="UP000319257"/>
    </source>
</evidence>
<gene>
    <name evidence="2" type="ORF">E0L32_007137</name>
</gene>
<dbReference type="OrthoDB" id="5279705at2759"/>
<evidence type="ECO:0000256" key="1">
    <source>
        <dbReference type="SAM" id="MobiDB-lite"/>
    </source>
</evidence>
<dbReference type="Proteomes" id="UP000319257">
    <property type="component" value="Unassembled WGS sequence"/>
</dbReference>
<comment type="caution">
    <text evidence="2">The sequence shown here is derived from an EMBL/GenBank/DDBJ whole genome shotgun (WGS) entry which is preliminary data.</text>
</comment>
<sequence>MFAVLPSTPMTFGAGAGGNNTAHQGPAQAAHAASSPTGPSSYFYRPAISSPLSSSPIRASSASPPHSSMRDIQSSPIPAQPKFKYASRPARPNPVVQRREVAQESRRKLFLKNVRQRAEDQRWERRGGDQELFKLEWFSLKRDFQTRKETDIDGFVSEAEIEDAAWLIAGNPMPQEEARGGSDEMMVDAIAQEEAAELEALISSMEQDQSQNERTPPRSPQLSDDEDYDAIFEELLSRGQELRVDSSGDTEMS</sequence>
<feature type="region of interest" description="Disordered" evidence="1">
    <location>
        <begin position="200"/>
        <end position="230"/>
    </location>
</feature>
<keyword evidence="3" id="KW-1185">Reference proteome</keyword>
<evidence type="ECO:0000313" key="2">
    <source>
        <dbReference type="EMBL" id="TPX12251.1"/>
    </source>
</evidence>
<dbReference type="InParanoid" id="A0A507B5C3"/>
<feature type="compositionally biased region" description="Low complexity" evidence="1">
    <location>
        <begin position="19"/>
        <end position="38"/>
    </location>
</feature>
<dbReference type="STRING" id="1093900.A0A507B5C3"/>
<dbReference type="GeneID" id="41974584"/>
<name>A0A507B5C3_9PEZI</name>
<dbReference type="RefSeq" id="XP_030993962.1">
    <property type="nucleotide sequence ID" value="XM_031141848.1"/>
</dbReference>
<accession>A0A507B5C3</accession>
<dbReference type="EMBL" id="SKBQ01000042">
    <property type="protein sequence ID" value="TPX12251.1"/>
    <property type="molecule type" value="Genomic_DNA"/>
</dbReference>
<reference evidence="2 3" key="1">
    <citation type="submission" date="2019-06" db="EMBL/GenBank/DDBJ databases">
        <title>Draft genome sequence of the filamentous fungus Phialemoniopsis curvata isolated from diesel fuel.</title>
        <authorList>
            <person name="Varaljay V.A."/>
            <person name="Lyon W.J."/>
            <person name="Crouch A.L."/>
            <person name="Drake C.E."/>
            <person name="Hollomon J.M."/>
            <person name="Nadeau L.J."/>
            <person name="Nunn H.S."/>
            <person name="Stevenson B.S."/>
            <person name="Bojanowski C.L."/>
            <person name="Crookes-Goodson W.J."/>
        </authorList>
    </citation>
    <scope>NUCLEOTIDE SEQUENCE [LARGE SCALE GENOMIC DNA]</scope>
    <source>
        <strain evidence="2 3">D216</strain>
    </source>
</reference>